<evidence type="ECO:0000256" key="4">
    <source>
        <dbReference type="ARBA" id="ARBA00012681"/>
    </source>
</evidence>
<evidence type="ECO:0000256" key="8">
    <source>
        <dbReference type="ARBA" id="ARBA00023192"/>
    </source>
</evidence>
<dbReference type="InterPro" id="IPR001926">
    <property type="entry name" value="TrpB-like_PALP"/>
</dbReference>
<evidence type="ECO:0000256" key="7">
    <source>
        <dbReference type="ARBA" id="ARBA00022898"/>
    </source>
</evidence>
<feature type="binding site" evidence="10">
    <location>
        <begin position="220"/>
        <end position="224"/>
    </location>
    <ligand>
        <name>pyridoxal 5'-phosphate</name>
        <dbReference type="ChEBI" id="CHEBI:597326"/>
    </ligand>
</feature>
<name>A0A9W6JCQ3_9HYPH</name>
<keyword evidence="6" id="KW-0808">Transferase</keyword>
<comment type="cofactor">
    <cofactor evidence="1 10">
        <name>pyridoxal 5'-phosphate</name>
        <dbReference type="ChEBI" id="CHEBI:597326"/>
    </cofactor>
</comment>
<evidence type="ECO:0000256" key="3">
    <source>
        <dbReference type="ARBA" id="ARBA00007103"/>
    </source>
</evidence>
<evidence type="ECO:0000256" key="9">
    <source>
        <dbReference type="ARBA" id="ARBA00047931"/>
    </source>
</evidence>
<dbReference type="NCBIfam" id="TIGR01139">
    <property type="entry name" value="cysK"/>
    <property type="match status" value="1"/>
</dbReference>
<comment type="catalytic activity">
    <reaction evidence="9">
        <text>O-acetyl-L-serine + hydrogen sulfide = L-cysteine + acetate</text>
        <dbReference type="Rhea" id="RHEA:14829"/>
        <dbReference type="ChEBI" id="CHEBI:29919"/>
        <dbReference type="ChEBI" id="CHEBI:30089"/>
        <dbReference type="ChEBI" id="CHEBI:35235"/>
        <dbReference type="ChEBI" id="CHEBI:58340"/>
        <dbReference type="EC" id="2.5.1.47"/>
    </reaction>
</comment>
<accession>A0A9W6JCQ3</accession>
<comment type="pathway">
    <text evidence="2">Amino-acid biosynthesis; L-cysteine biosynthesis; L-cysteine from L-serine: step 2/2.</text>
</comment>
<dbReference type="CDD" id="cd01561">
    <property type="entry name" value="CBS_like"/>
    <property type="match status" value="1"/>
</dbReference>
<evidence type="ECO:0000256" key="5">
    <source>
        <dbReference type="ARBA" id="ARBA00022605"/>
    </source>
</evidence>
<proteinExistence type="inferred from homology"/>
<feature type="modified residue" description="N6-(pyridoxal phosphate)lysine" evidence="11">
    <location>
        <position position="86"/>
    </location>
</feature>
<dbReference type="FunFam" id="3.40.50.1100:FF:000067">
    <property type="entry name" value="Cysteine synthase"/>
    <property type="match status" value="1"/>
</dbReference>
<dbReference type="GO" id="GO:0004124">
    <property type="term" value="F:cysteine synthase activity"/>
    <property type="evidence" value="ECO:0007669"/>
    <property type="project" value="UniProtKB-EC"/>
</dbReference>
<dbReference type="Pfam" id="PF00291">
    <property type="entry name" value="PALP"/>
    <property type="match status" value="1"/>
</dbReference>
<dbReference type="AlphaFoldDB" id="A0A9W6JCQ3"/>
<evidence type="ECO:0000256" key="1">
    <source>
        <dbReference type="ARBA" id="ARBA00001933"/>
    </source>
</evidence>
<dbReference type="NCBIfam" id="TIGR01136">
    <property type="entry name" value="cysKM"/>
    <property type="match status" value="1"/>
</dbReference>
<gene>
    <name evidence="14" type="ORF">GCM10017643_39960</name>
</gene>
<feature type="binding site" evidence="10">
    <location>
        <position position="308"/>
    </location>
    <ligand>
        <name>pyridoxal 5'-phosphate</name>
        <dbReference type="ChEBI" id="CHEBI:597326"/>
    </ligand>
</feature>
<dbReference type="Gene3D" id="3.40.50.1100">
    <property type="match status" value="2"/>
</dbReference>
<dbReference type="Proteomes" id="UP001143370">
    <property type="component" value="Unassembled WGS sequence"/>
</dbReference>
<evidence type="ECO:0000256" key="11">
    <source>
        <dbReference type="PIRSR" id="PIRSR605856-51"/>
    </source>
</evidence>
<dbReference type="GO" id="GO:0005737">
    <property type="term" value="C:cytoplasm"/>
    <property type="evidence" value="ECO:0007669"/>
    <property type="project" value="UniProtKB-ARBA"/>
</dbReference>
<evidence type="ECO:0000256" key="10">
    <source>
        <dbReference type="PIRSR" id="PIRSR605856-50"/>
    </source>
</evidence>
<evidence type="ECO:0000256" key="12">
    <source>
        <dbReference type="SAM" id="MobiDB-lite"/>
    </source>
</evidence>
<evidence type="ECO:0000256" key="2">
    <source>
        <dbReference type="ARBA" id="ARBA00004962"/>
    </source>
</evidence>
<organism evidence="14 15">
    <name type="scientific">Ancylobacter dichloromethanicus</name>
    <dbReference type="NCBI Taxonomy" id="518825"/>
    <lineage>
        <taxon>Bacteria</taxon>
        <taxon>Pseudomonadati</taxon>
        <taxon>Pseudomonadota</taxon>
        <taxon>Alphaproteobacteria</taxon>
        <taxon>Hyphomicrobiales</taxon>
        <taxon>Xanthobacteraceae</taxon>
        <taxon>Ancylobacter</taxon>
    </lineage>
</organism>
<feature type="domain" description="Tryptophan synthase beta chain-like PALP" evidence="13">
    <location>
        <begin position="47"/>
        <end position="335"/>
    </location>
</feature>
<feature type="compositionally biased region" description="Basic and acidic residues" evidence="12">
    <location>
        <begin position="29"/>
        <end position="38"/>
    </location>
</feature>
<dbReference type="InterPro" id="IPR050214">
    <property type="entry name" value="Cys_Synth/Cystath_Beta-Synth"/>
</dbReference>
<keyword evidence="5" id="KW-0028">Amino-acid biosynthesis</keyword>
<protein>
    <recommendedName>
        <fullName evidence="4">cysteine synthase</fullName>
        <ecNumber evidence="4">2.5.1.47</ecNumber>
    </recommendedName>
</protein>
<feature type="region of interest" description="Disordered" evidence="12">
    <location>
        <begin position="17"/>
        <end position="42"/>
    </location>
</feature>
<keyword evidence="8" id="KW-0198">Cysteine biosynthesis</keyword>
<comment type="caution">
    <text evidence="14">The sequence shown here is derived from an EMBL/GenBank/DDBJ whole genome shotgun (WGS) entry which is preliminary data.</text>
</comment>
<dbReference type="InterPro" id="IPR005859">
    <property type="entry name" value="CysK"/>
</dbReference>
<reference evidence="14" key="2">
    <citation type="submission" date="2023-01" db="EMBL/GenBank/DDBJ databases">
        <authorList>
            <person name="Sun Q."/>
            <person name="Evtushenko L."/>
        </authorList>
    </citation>
    <scope>NUCLEOTIDE SEQUENCE</scope>
    <source>
        <strain evidence="14">VKM B-2484</strain>
    </source>
</reference>
<dbReference type="InterPro" id="IPR036052">
    <property type="entry name" value="TrpB-like_PALP_sf"/>
</dbReference>
<dbReference type="EC" id="2.5.1.47" evidence="4"/>
<keyword evidence="15" id="KW-1185">Reference proteome</keyword>
<evidence type="ECO:0000313" key="14">
    <source>
        <dbReference type="EMBL" id="GLK73878.1"/>
    </source>
</evidence>
<dbReference type="SUPFAM" id="SSF53686">
    <property type="entry name" value="Tryptophan synthase beta subunit-like PLP-dependent enzymes"/>
    <property type="match status" value="1"/>
</dbReference>
<dbReference type="GO" id="GO:0006535">
    <property type="term" value="P:cysteine biosynthetic process from serine"/>
    <property type="evidence" value="ECO:0007669"/>
    <property type="project" value="InterPro"/>
</dbReference>
<feature type="binding site" evidence="10">
    <location>
        <position position="116"/>
    </location>
    <ligand>
        <name>pyridoxal 5'-phosphate</name>
        <dbReference type="ChEBI" id="CHEBI:597326"/>
    </ligand>
</feature>
<evidence type="ECO:0000313" key="15">
    <source>
        <dbReference type="Proteomes" id="UP001143370"/>
    </source>
</evidence>
<dbReference type="PANTHER" id="PTHR10314">
    <property type="entry name" value="CYSTATHIONINE BETA-SYNTHASE"/>
    <property type="match status" value="1"/>
</dbReference>
<dbReference type="EMBL" id="BSFJ01000035">
    <property type="protein sequence ID" value="GLK73878.1"/>
    <property type="molecule type" value="Genomic_DNA"/>
</dbReference>
<sequence length="350" mass="36518">MTGRAIVAGSALLEAPMAETAPNTPADSSVKRPTDAKPGRGRVYNSITETIGDTPLVQLNRLPAERGVKARILAKLEFFNPIGSVKDRIGVSMIEALEEAGVIKAGTVLVEPTSGNTGIALAFVAAARGYRLILVMPESMSVERRKMLALLGAELVLTPAAQGMRGAVARAEELVKELPDAIIPQQFRNPANPAVHRRTTAEEIWNDTDGAVDIVISGVGTGGTITGLGQVLKPRKPGLRLVAVEPEDSPVLSGGPPGPHKIQGIGAGFVPEVLDRSVIDEVVTVGNQTSFETARAVARLEGIPVGISSGAAIAAALEVGARPENEGKTIVVIIPSFAERYLSTALFEGL</sequence>
<evidence type="ECO:0000256" key="6">
    <source>
        <dbReference type="ARBA" id="ARBA00022679"/>
    </source>
</evidence>
<keyword evidence="7 10" id="KW-0663">Pyridoxal phosphate</keyword>
<dbReference type="InterPro" id="IPR005856">
    <property type="entry name" value="Cys_synth"/>
</dbReference>
<reference evidence="14" key="1">
    <citation type="journal article" date="2014" name="Int. J. Syst. Evol. Microbiol.">
        <title>Complete genome sequence of Corynebacterium casei LMG S-19264T (=DSM 44701T), isolated from a smear-ripened cheese.</title>
        <authorList>
            <consortium name="US DOE Joint Genome Institute (JGI-PGF)"/>
            <person name="Walter F."/>
            <person name="Albersmeier A."/>
            <person name="Kalinowski J."/>
            <person name="Ruckert C."/>
        </authorList>
    </citation>
    <scope>NUCLEOTIDE SEQUENCE</scope>
    <source>
        <strain evidence="14">VKM B-2484</strain>
    </source>
</reference>
<comment type="similarity">
    <text evidence="3">Belongs to the cysteine synthase/cystathionine beta-synthase family.</text>
</comment>
<evidence type="ECO:0000259" key="13">
    <source>
        <dbReference type="Pfam" id="PF00291"/>
    </source>
</evidence>